<dbReference type="InterPro" id="IPR014843">
    <property type="entry name" value="Him1/Fmp52"/>
</dbReference>
<dbReference type="Proteomes" id="UP001161017">
    <property type="component" value="Unassembled WGS sequence"/>
</dbReference>
<name>A0AA43QND7_9LECA</name>
<dbReference type="PANTHER" id="PTHR14097">
    <property type="entry name" value="OXIDOREDUCTASE HTATIP2"/>
    <property type="match status" value="1"/>
</dbReference>
<comment type="subcellular location">
    <subcellularLocation>
        <location evidence="1">Mitochondrion outer membrane</location>
        <topology evidence="1">Peripheral membrane protein</topology>
    </subcellularLocation>
</comment>
<evidence type="ECO:0000256" key="6">
    <source>
        <dbReference type="ARBA" id="ARBA00023136"/>
    </source>
</evidence>
<dbReference type="FunFam" id="3.40.50.720:FF:000366">
    <property type="entry name" value="Protein FMP52, mitochondrial"/>
    <property type="match status" value="1"/>
</dbReference>
<dbReference type="GO" id="GO:0051170">
    <property type="term" value="P:import into nucleus"/>
    <property type="evidence" value="ECO:0007669"/>
    <property type="project" value="TreeGrafter"/>
</dbReference>
<dbReference type="GO" id="GO:0005741">
    <property type="term" value="C:mitochondrial outer membrane"/>
    <property type="evidence" value="ECO:0007669"/>
    <property type="project" value="UniProtKB-SubCell"/>
</dbReference>
<keyword evidence="8" id="KW-1185">Reference proteome</keyword>
<keyword evidence="4" id="KW-0809">Transit peptide</keyword>
<accession>A0AA43QND7</accession>
<keyword evidence="3" id="KW-1000">Mitochondrion outer membrane</keyword>
<evidence type="ECO:0000256" key="5">
    <source>
        <dbReference type="ARBA" id="ARBA00023128"/>
    </source>
</evidence>
<dbReference type="AlphaFoldDB" id="A0AA43QND7"/>
<evidence type="ECO:0000256" key="4">
    <source>
        <dbReference type="ARBA" id="ARBA00022946"/>
    </source>
</evidence>
<dbReference type="SUPFAM" id="SSF51735">
    <property type="entry name" value="NAD(P)-binding Rossmann-fold domains"/>
    <property type="match status" value="1"/>
</dbReference>
<evidence type="ECO:0000256" key="3">
    <source>
        <dbReference type="ARBA" id="ARBA00022787"/>
    </source>
</evidence>
<dbReference type="Gene3D" id="3.40.50.720">
    <property type="entry name" value="NAD(P)-binding Rossmann-like Domain"/>
    <property type="match status" value="1"/>
</dbReference>
<evidence type="ECO:0000313" key="7">
    <source>
        <dbReference type="EMBL" id="MDI1489672.1"/>
    </source>
</evidence>
<proteinExistence type="inferred from homology"/>
<dbReference type="PANTHER" id="PTHR14097:SF7">
    <property type="entry name" value="OXIDOREDUCTASE HTATIP2"/>
    <property type="match status" value="1"/>
</dbReference>
<gene>
    <name evidence="7" type="primary">FMP52</name>
    <name evidence="7" type="ORF">OHK93_000870</name>
</gene>
<evidence type="ECO:0000313" key="8">
    <source>
        <dbReference type="Proteomes" id="UP001161017"/>
    </source>
</evidence>
<keyword evidence="6" id="KW-0472">Membrane</keyword>
<dbReference type="Pfam" id="PF08732">
    <property type="entry name" value="HIM1"/>
    <property type="match status" value="1"/>
</dbReference>
<reference evidence="7" key="1">
    <citation type="journal article" date="2023" name="Genome Biol. Evol.">
        <title>First Whole Genome Sequence and Flow Cytometry Genome Size Data for the Lichen-Forming Fungus Ramalina farinacea (Ascomycota).</title>
        <authorList>
            <person name="Llewellyn T."/>
            <person name="Mian S."/>
            <person name="Hill R."/>
            <person name="Leitch I.J."/>
            <person name="Gaya E."/>
        </authorList>
    </citation>
    <scope>NUCLEOTIDE SEQUENCE</scope>
    <source>
        <strain evidence="7">LIQ254RAFAR</strain>
    </source>
</reference>
<comment type="caution">
    <text evidence="7">The sequence shown here is derived from an EMBL/GenBank/DDBJ whole genome shotgun (WGS) entry which is preliminary data.</text>
</comment>
<keyword evidence="5" id="KW-0496">Mitochondrion</keyword>
<evidence type="ECO:0000256" key="2">
    <source>
        <dbReference type="ARBA" id="ARBA00006617"/>
    </source>
</evidence>
<sequence>MSMQLTSVGSNILSTLLSLPTKPIVHALTRKKLPHDGPNLNTLLESGSSQWPATIEGLVPVPDAFVTAMGTTRGQVGSFEAQRKIDYDLNLAMARSAHAGGIKVLVVMSSAGTSASSPMPYAKMKVQLEDAVKTIGFPHVVIVRPGLLVGGRQDSRPGEYFIRSVARGLGAISKGLTDFWAQDALEVARAIVAATQQCVEGKRPEGVWTLQQADVVRLGRKEWKEQD</sequence>
<dbReference type="EMBL" id="JAPUFD010000010">
    <property type="protein sequence ID" value="MDI1489672.1"/>
    <property type="molecule type" value="Genomic_DNA"/>
</dbReference>
<protein>
    <submittedName>
        <fullName evidence="7">Protein fmp52, mitochondrial</fullName>
    </submittedName>
</protein>
<organism evidence="7 8">
    <name type="scientific">Ramalina farinacea</name>
    <dbReference type="NCBI Taxonomy" id="258253"/>
    <lineage>
        <taxon>Eukaryota</taxon>
        <taxon>Fungi</taxon>
        <taxon>Dikarya</taxon>
        <taxon>Ascomycota</taxon>
        <taxon>Pezizomycotina</taxon>
        <taxon>Lecanoromycetes</taxon>
        <taxon>OSLEUM clade</taxon>
        <taxon>Lecanoromycetidae</taxon>
        <taxon>Lecanorales</taxon>
        <taxon>Lecanorineae</taxon>
        <taxon>Ramalinaceae</taxon>
        <taxon>Ramalina</taxon>
    </lineage>
</organism>
<dbReference type="InterPro" id="IPR036291">
    <property type="entry name" value="NAD(P)-bd_dom_sf"/>
</dbReference>
<evidence type="ECO:0000256" key="1">
    <source>
        <dbReference type="ARBA" id="ARBA00004450"/>
    </source>
</evidence>
<comment type="similarity">
    <text evidence="2">Belongs to the FMP52 family.</text>
</comment>